<dbReference type="EMBL" id="JAVRRA010002709">
    <property type="protein sequence ID" value="KAK5277326.1"/>
    <property type="molecule type" value="Genomic_DNA"/>
</dbReference>
<evidence type="ECO:0000256" key="1">
    <source>
        <dbReference type="SAM" id="Coils"/>
    </source>
</evidence>
<keyword evidence="4" id="KW-1185">Reference proteome</keyword>
<feature type="non-terminal residue" evidence="3">
    <location>
        <position position="201"/>
    </location>
</feature>
<evidence type="ECO:0000256" key="2">
    <source>
        <dbReference type="SAM" id="MobiDB-lite"/>
    </source>
</evidence>
<evidence type="ECO:0000313" key="3">
    <source>
        <dbReference type="EMBL" id="KAK5277326.1"/>
    </source>
</evidence>
<protein>
    <submittedName>
        <fullName evidence="3">Uncharacterized protein</fullName>
    </submittedName>
</protein>
<comment type="caution">
    <text evidence="3">The sequence shown here is derived from an EMBL/GenBank/DDBJ whole genome shotgun (WGS) entry which is preliminary data.</text>
</comment>
<dbReference type="Proteomes" id="UP001357485">
    <property type="component" value="Unassembled WGS sequence"/>
</dbReference>
<evidence type="ECO:0000313" key="4">
    <source>
        <dbReference type="Proteomes" id="UP001357485"/>
    </source>
</evidence>
<reference evidence="3 4" key="1">
    <citation type="submission" date="2023-08" db="EMBL/GenBank/DDBJ databases">
        <title>Black Yeasts Isolated from many extreme environments.</title>
        <authorList>
            <person name="Coleine C."/>
            <person name="Stajich J.E."/>
            <person name="Selbmann L."/>
        </authorList>
    </citation>
    <scope>NUCLEOTIDE SEQUENCE [LARGE SCALE GENOMIC DNA]</scope>
    <source>
        <strain evidence="3 4">CCFEE 536</strain>
    </source>
</reference>
<proteinExistence type="predicted"/>
<gene>
    <name evidence="3" type="ORF">LTR16_009927</name>
</gene>
<feature type="compositionally biased region" description="Acidic residues" evidence="2">
    <location>
        <begin position="15"/>
        <end position="30"/>
    </location>
</feature>
<sequence>MYKTLSQKEKVPFVSDDESDSCTDGTDEGMQEAVHAPRASTSFSVPGRLTSVSSNRQGSHHDGGTRLSKRRRLADNAEDQLHLEDEDEDAVQHTPDGVYDTGDQSPMNAVDRSTIRANNMIATYFDSQRASVPKVERRLQGLESRIDRIDEKMAKMLELLHQRQQPPEQSFFLSQFMLSSSVTSNNSAVRHFVSPIFVIVS</sequence>
<feature type="compositionally biased region" description="Polar residues" evidence="2">
    <location>
        <begin position="39"/>
        <end position="57"/>
    </location>
</feature>
<feature type="coiled-coil region" evidence="1">
    <location>
        <begin position="132"/>
        <end position="159"/>
    </location>
</feature>
<feature type="compositionally biased region" description="Basic and acidic residues" evidence="2">
    <location>
        <begin position="1"/>
        <end position="11"/>
    </location>
</feature>
<name>A0ABR0M2I2_9PEZI</name>
<organism evidence="3 4">
    <name type="scientific">Cryomyces antarcticus</name>
    <dbReference type="NCBI Taxonomy" id="329879"/>
    <lineage>
        <taxon>Eukaryota</taxon>
        <taxon>Fungi</taxon>
        <taxon>Dikarya</taxon>
        <taxon>Ascomycota</taxon>
        <taxon>Pezizomycotina</taxon>
        <taxon>Dothideomycetes</taxon>
        <taxon>Dothideomycetes incertae sedis</taxon>
        <taxon>Cryomyces</taxon>
    </lineage>
</organism>
<feature type="region of interest" description="Disordered" evidence="2">
    <location>
        <begin position="1"/>
        <end position="108"/>
    </location>
</feature>
<accession>A0ABR0M2I2</accession>
<feature type="compositionally biased region" description="Basic and acidic residues" evidence="2">
    <location>
        <begin position="73"/>
        <end position="83"/>
    </location>
</feature>
<keyword evidence="1" id="KW-0175">Coiled coil</keyword>